<evidence type="ECO:0000256" key="3">
    <source>
        <dbReference type="SAM" id="Coils"/>
    </source>
</evidence>
<keyword evidence="1 2" id="KW-0238">DNA-binding</keyword>
<dbReference type="NCBIfam" id="TIGR00103">
    <property type="entry name" value="DNA_YbaB_EbfC"/>
    <property type="match status" value="1"/>
</dbReference>
<dbReference type="AlphaFoldDB" id="A0A2P7PZ79"/>
<name>A0A2P7PZ79_9FIRM</name>
<evidence type="ECO:0000313" key="5">
    <source>
        <dbReference type="Proteomes" id="UP000241434"/>
    </source>
</evidence>
<dbReference type="PIRSF" id="PIRSF004555">
    <property type="entry name" value="UCP004555"/>
    <property type="match status" value="1"/>
</dbReference>
<dbReference type="EMBL" id="JYGE01000006">
    <property type="protein sequence ID" value="PSJ31005.1"/>
    <property type="molecule type" value="Genomic_DNA"/>
</dbReference>
<evidence type="ECO:0000256" key="2">
    <source>
        <dbReference type="HAMAP-Rule" id="MF_00274"/>
    </source>
</evidence>
<dbReference type="Proteomes" id="UP000241434">
    <property type="component" value="Unassembled WGS sequence"/>
</dbReference>
<gene>
    <name evidence="4" type="ORF">UF10_06875</name>
</gene>
<keyword evidence="3" id="KW-0175">Coiled coil</keyword>
<dbReference type="GO" id="GO:0043590">
    <property type="term" value="C:bacterial nucleoid"/>
    <property type="evidence" value="ECO:0007669"/>
    <property type="project" value="UniProtKB-UniRule"/>
</dbReference>
<dbReference type="RefSeq" id="WP_106777060.1">
    <property type="nucleotide sequence ID" value="NZ_JYGE01000006.1"/>
</dbReference>
<dbReference type="GO" id="GO:0005829">
    <property type="term" value="C:cytosol"/>
    <property type="evidence" value="ECO:0007669"/>
    <property type="project" value="TreeGrafter"/>
</dbReference>
<dbReference type="PANTHER" id="PTHR33449">
    <property type="entry name" value="NUCLEOID-ASSOCIATED PROTEIN YBAB"/>
    <property type="match status" value="1"/>
</dbReference>
<evidence type="ECO:0000313" key="4">
    <source>
        <dbReference type="EMBL" id="PSJ31005.1"/>
    </source>
</evidence>
<keyword evidence="5" id="KW-1185">Reference proteome</keyword>
<dbReference type="HAMAP" id="MF_00274">
    <property type="entry name" value="DNA_YbaB_EbfC"/>
    <property type="match status" value="1"/>
</dbReference>
<dbReference type="InterPro" id="IPR004401">
    <property type="entry name" value="YbaB/EbfC"/>
</dbReference>
<comment type="function">
    <text evidence="2">Binds to DNA and alters its conformation. May be involved in regulation of gene expression, nucleoid organization and DNA protection.</text>
</comment>
<keyword evidence="2" id="KW-0963">Cytoplasm</keyword>
<dbReference type="Pfam" id="PF02575">
    <property type="entry name" value="YbaB_DNA_bd"/>
    <property type="match status" value="1"/>
</dbReference>
<dbReference type="PANTHER" id="PTHR33449:SF1">
    <property type="entry name" value="NUCLEOID-ASSOCIATED PROTEIN YBAB"/>
    <property type="match status" value="1"/>
</dbReference>
<dbReference type="Gene3D" id="3.30.1310.10">
    <property type="entry name" value="Nucleoid-associated protein YbaB-like domain"/>
    <property type="match status" value="1"/>
</dbReference>
<organism evidence="4 5">
    <name type="scientific">Peptostreptococcus russellii</name>
    <dbReference type="NCBI Taxonomy" id="215200"/>
    <lineage>
        <taxon>Bacteria</taxon>
        <taxon>Bacillati</taxon>
        <taxon>Bacillota</taxon>
        <taxon>Clostridia</taxon>
        <taxon>Peptostreptococcales</taxon>
        <taxon>Peptostreptococcaceae</taxon>
        <taxon>Peptostreptococcus</taxon>
    </lineage>
</organism>
<dbReference type="SUPFAM" id="SSF82607">
    <property type="entry name" value="YbaB-like"/>
    <property type="match status" value="1"/>
</dbReference>
<dbReference type="GO" id="GO:0003677">
    <property type="term" value="F:DNA binding"/>
    <property type="evidence" value="ECO:0007669"/>
    <property type="project" value="UniProtKB-UniRule"/>
</dbReference>
<sequence length="114" mass="12430">MAKKGGFGGKMPGGMNMNNLLKQAQKMQADMEKSQAELEEKEVEASVGGGAVIVKMNGKKEVTDIEIKPEVVDPDDVEMLQDLVLSAVNQAIREIEEIQKSQMSKYTGGMNLPF</sequence>
<evidence type="ECO:0000256" key="1">
    <source>
        <dbReference type="ARBA" id="ARBA00023125"/>
    </source>
</evidence>
<protein>
    <recommendedName>
        <fullName evidence="2">Nucleoid-associated protein UF10_06875</fullName>
    </recommendedName>
</protein>
<reference evidence="4" key="1">
    <citation type="thesis" date="2015" institute="Rutgers" country="The State University of New Jersey, 14 College Farm Rd., New Brunswick, NJ, USA">
        <title>Ammonia toxicity in bacteria and its implications for treatment of and resource recovery from highly nitrogenous organic wastes.</title>
        <authorList>
            <person name="Luther A.K."/>
        </authorList>
    </citation>
    <scope>NUCLEOTIDE SEQUENCE</scope>
    <source>
        <strain evidence="4">RT-10B</strain>
    </source>
</reference>
<accession>A0A2P7PZ79</accession>
<dbReference type="InterPro" id="IPR036894">
    <property type="entry name" value="YbaB-like_sf"/>
</dbReference>
<comment type="similarity">
    <text evidence="2">Belongs to the YbaB/EbfC family.</text>
</comment>
<comment type="subcellular location">
    <subcellularLocation>
        <location evidence="2">Cytoplasm</location>
        <location evidence="2">Nucleoid</location>
    </subcellularLocation>
</comment>
<dbReference type="OrthoDB" id="9795263at2"/>
<comment type="caution">
    <text evidence="4">The sequence shown here is derived from an EMBL/GenBank/DDBJ whole genome shotgun (WGS) entry which is preliminary data.</text>
</comment>
<feature type="coiled-coil region" evidence="3">
    <location>
        <begin position="17"/>
        <end position="44"/>
    </location>
</feature>
<comment type="subunit">
    <text evidence="2">Homodimer.</text>
</comment>
<proteinExistence type="inferred from homology"/>